<protein>
    <submittedName>
        <fullName evidence="2">Uncharacterized protein</fullName>
    </submittedName>
</protein>
<feature type="compositionally biased region" description="Basic and acidic residues" evidence="1">
    <location>
        <begin position="103"/>
        <end position="125"/>
    </location>
</feature>
<name>A0A9D4BUJ9_DREPO</name>
<dbReference type="AlphaFoldDB" id="A0A9D4BUJ9"/>
<evidence type="ECO:0000256" key="1">
    <source>
        <dbReference type="SAM" id="MobiDB-lite"/>
    </source>
</evidence>
<comment type="caution">
    <text evidence="2">The sequence shown here is derived from an EMBL/GenBank/DDBJ whole genome shotgun (WGS) entry which is preliminary data.</text>
</comment>
<gene>
    <name evidence="2" type="ORF">DPMN_068844</name>
</gene>
<evidence type="ECO:0000313" key="3">
    <source>
        <dbReference type="Proteomes" id="UP000828390"/>
    </source>
</evidence>
<reference evidence="2" key="1">
    <citation type="journal article" date="2019" name="bioRxiv">
        <title>The Genome of the Zebra Mussel, Dreissena polymorpha: A Resource for Invasive Species Research.</title>
        <authorList>
            <person name="McCartney M.A."/>
            <person name="Auch B."/>
            <person name="Kono T."/>
            <person name="Mallez S."/>
            <person name="Zhang Y."/>
            <person name="Obille A."/>
            <person name="Becker A."/>
            <person name="Abrahante J.E."/>
            <person name="Garbe J."/>
            <person name="Badalamenti J.P."/>
            <person name="Herman A."/>
            <person name="Mangelson H."/>
            <person name="Liachko I."/>
            <person name="Sullivan S."/>
            <person name="Sone E.D."/>
            <person name="Koren S."/>
            <person name="Silverstein K.A.T."/>
            <person name="Beckman K.B."/>
            <person name="Gohl D.M."/>
        </authorList>
    </citation>
    <scope>NUCLEOTIDE SEQUENCE</scope>
    <source>
        <strain evidence="2">Duluth1</strain>
        <tissue evidence="2">Whole animal</tissue>
    </source>
</reference>
<dbReference type="Proteomes" id="UP000828390">
    <property type="component" value="Unassembled WGS sequence"/>
</dbReference>
<proteinExistence type="predicted"/>
<accession>A0A9D4BUJ9</accession>
<reference evidence="2" key="2">
    <citation type="submission" date="2020-11" db="EMBL/GenBank/DDBJ databases">
        <authorList>
            <person name="McCartney M.A."/>
            <person name="Auch B."/>
            <person name="Kono T."/>
            <person name="Mallez S."/>
            <person name="Becker A."/>
            <person name="Gohl D.M."/>
            <person name="Silverstein K.A.T."/>
            <person name="Koren S."/>
            <person name="Bechman K.B."/>
            <person name="Herman A."/>
            <person name="Abrahante J.E."/>
            <person name="Garbe J."/>
        </authorList>
    </citation>
    <scope>NUCLEOTIDE SEQUENCE</scope>
    <source>
        <strain evidence="2">Duluth1</strain>
        <tissue evidence="2">Whole animal</tissue>
    </source>
</reference>
<feature type="region of interest" description="Disordered" evidence="1">
    <location>
        <begin position="85"/>
        <end position="126"/>
    </location>
</feature>
<evidence type="ECO:0000313" key="2">
    <source>
        <dbReference type="EMBL" id="KAH3709382.1"/>
    </source>
</evidence>
<dbReference type="EMBL" id="JAIWYP010000014">
    <property type="protein sequence ID" value="KAH3709382.1"/>
    <property type="molecule type" value="Genomic_DNA"/>
</dbReference>
<sequence>MLIRVTMMKIVNDMMPYFERYNGEYVSFKTGSQNANLNCQSVQKRTKRTPYCSSGMYGQTERKTDTDRDRHKRFATCIHSSSSSIISNQTTSKTVPQTSRNIPDLERHSRNIPDDSHEGSRDNIKGRSGKISAEQVIEHATPELQVIEHATPELQVIEHATLELKVIEMRLLISVEQVIEHATLELMIDNATLSKLSVEQKVIEHATPE</sequence>
<feature type="compositionally biased region" description="Polar residues" evidence="1">
    <location>
        <begin position="88"/>
        <end position="101"/>
    </location>
</feature>
<keyword evidence="3" id="KW-1185">Reference proteome</keyword>
<organism evidence="2 3">
    <name type="scientific">Dreissena polymorpha</name>
    <name type="common">Zebra mussel</name>
    <name type="synonym">Mytilus polymorpha</name>
    <dbReference type="NCBI Taxonomy" id="45954"/>
    <lineage>
        <taxon>Eukaryota</taxon>
        <taxon>Metazoa</taxon>
        <taxon>Spiralia</taxon>
        <taxon>Lophotrochozoa</taxon>
        <taxon>Mollusca</taxon>
        <taxon>Bivalvia</taxon>
        <taxon>Autobranchia</taxon>
        <taxon>Heteroconchia</taxon>
        <taxon>Euheterodonta</taxon>
        <taxon>Imparidentia</taxon>
        <taxon>Neoheterodontei</taxon>
        <taxon>Myida</taxon>
        <taxon>Dreissenoidea</taxon>
        <taxon>Dreissenidae</taxon>
        <taxon>Dreissena</taxon>
    </lineage>
</organism>